<sequence>METSTDTDREARISGWNFHSSCSHHQKSSKCSKRSQEGRADGDGDDQCVKKVKSSGNGSKHPTYRGVRMRHWGKWVSEIREPKKKSRIWLGTFSTPEMAARAHDVAARMIKGSSACLNFPELVHELPRPATASPKDIRAAAVLAASLVVKKVHVEDGSEGAVPPSPDSTVTSVDTRNSQTRNDDDTFMDLPDLFSDVCNRFDEFSYLSPWQVDVAETETCDTSFSWYHHHEPSLWEY</sequence>
<protein>
    <recommendedName>
        <fullName evidence="9">AP2/ERF domain-containing protein</fullName>
    </recommendedName>
</protein>
<keyword evidence="5" id="KW-0804">Transcription</keyword>
<evidence type="ECO:0000256" key="5">
    <source>
        <dbReference type="ARBA" id="ARBA00023163"/>
    </source>
</evidence>
<dbReference type="PANTHER" id="PTHR31985:SF300">
    <property type="entry name" value="ETHYLENE-RESPONSIVE TRANSCRIPTION FACTOR ERF035"/>
    <property type="match status" value="1"/>
</dbReference>
<dbReference type="CDD" id="cd00018">
    <property type="entry name" value="AP2"/>
    <property type="match status" value="1"/>
</dbReference>
<accession>A0AAV8U4U0</accession>
<feature type="domain" description="AP2/ERF" evidence="9">
    <location>
        <begin position="63"/>
        <end position="120"/>
    </location>
</feature>
<dbReference type="InterPro" id="IPR036955">
    <property type="entry name" value="AP2/ERF_dom_sf"/>
</dbReference>
<proteinExistence type="inferred from homology"/>
<dbReference type="GO" id="GO:0003677">
    <property type="term" value="F:DNA binding"/>
    <property type="evidence" value="ECO:0007669"/>
    <property type="project" value="UniProtKB-KW"/>
</dbReference>
<dbReference type="InterPro" id="IPR051032">
    <property type="entry name" value="AP2/ERF_TF_ERF_subfamily"/>
</dbReference>
<dbReference type="SUPFAM" id="SSF54171">
    <property type="entry name" value="DNA-binding domain"/>
    <property type="match status" value="1"/>
</dbReference>
<dbReference type="PRINTS" id="PR00367">
    <property type="entry name" value="ETHRSPELEMNT"/>
</dbReference>
<feature type="compositionally biased region" description="Basic and acidic residues" evidence="8">
    <location>
        <begin position="1"/>
        <end position="12"/>
    </location>
</feature>
<comment type="similarity">
    <text evidence="7">Belongs to the AP2/ERF transcription factor family. ERF subfamily.</text>
</comment>
<dbReference type="GO" id="GO:0005634">
    <property type="term" value="C:nucleus"/>
    <property type="evidence" value="ECO:0007669"/>
    <property type="project" value="UniProtKB-SubCell"/>
</dbReference>
<evidence type="ECO:0000313" key="11">
    <source>
        <dbReference type="Proteomes" id="UP001159364"/>
    </source>
</evidence>
<dbReference type="GO" id="GO:0003700">
    <property type="term" value="F:DNA-binding transcription factor activity"/>
    <property type="evidence" value="ECO:0007669"/>
    <property type="project" value="InterPro"/>
</dbReference>
<keyword evidence="3" id="KW-0238">DNA-binding</keyword>
<dbReference type="PANTHER" id="PTHR31985">
    <property type="entry name" value="ETHYLENE-RESPONSIVE TRANSCRIPTION FACTOR ERF042-RELATED"/>
    <property type="match status" value="1"/>
</dbReference>
<evidence type="ECO:0000256" key="3">
    <source>
        <dbReference type="ARBA" id="ARBA00023125"/>
    </source>
</evidence>
<evidence type="ECO:0000259" key="9">
    <source>
        <dbReference type="PROSITE" id="PS51032"/>
    </source>
</evidence>
<keyword evidence="4" id="KW-0010">Activator</keyword>
<comment type="subcellular location">
    <subcellularLocation>
        <location evidence="1">Nucleus</location>
    </subcellularLocation>
</comment>
<name>A0AAV8U4U0_9ROSI</name>
<keyword evidence="6" id="KW-0539">Nucleus</keyword>
<organism evidence="10 11">
    <name type="scientific">Erythroxylum novogranatense</name>
    <dbReference type="NCBI Taxonomy" id="1862640"/>
    <lineage>
        <taxon>Eukaryota</taxon>
        <taxon>Viridiplantae</taxon>
        <taxon>Streptophyta</taxon>
        <taxon>Embryophyta</taxon>
        <taxon>Tracheophyta</taxon>
        <taxon>Spermatophyta</taxon>
        <taxon>Magnoliopsida</taxon>
        <taxon>eudicotyledons</taxon>
        <taxon>Gunneridae</taxon>
        <taxon>Pentapetalae</taxon>
        <taxon>rosids</taxon>
        <taxon>fabids</taxon>
        <taxon>Malpighiales</taxon>
        <taxon>Erythroxylaceae</taxon>
        <taxon>Erythroxylum</taxon>
    </lineage>
</organism>
<dbReference type="Gene3D" id="3.30.730.10">
    <property type="entry name" value="AP2/ERF domain"/>
    <property type="match status" value="1"/>
</dbReference>
<dbReference type="FunFam" id="3.30.730.10:FF:000001">
    <property type="entry name" value="Ethylene-responsive transcription factor 2"/>
    <property type="match status" value="1"/>
</dbReference>
<keyword evidence="11" id="KW-1185">Reference proteome</keyword>
<feature type="compositionally biased region" description="Polar residues" evidence="8">
    <location>
        <begin position="167"/>
        <end position="180"/>
    </location>
</feature>
<dbReference type="InterPro" id="IPR016177">
    <property type="entry name" value="DNA-bd_dom_sf"/>
</dbReference>
<comment type="caution">
    <text evidence="10">The sequence shown here is derived from an EMBL/GenBank/DDBJ whole genome shotgun (WGS) entry which is preliminary data.</text>
</comment>
<reference evidence="10 11" key="1">
    <citation type="submission" date="2021-09" db="EMBL/GenBank/DDBJ databases">
        <title>Genomic insights and catalytic innovation underlie evolution of tropane alkaloids biosynthesis.</title>
        <authorList>
            <person name="Wang Y.-J."/>
            <person name="Tian T."/>
            <person name="Huang J.-P."/>
            <person name="Huang S.-X."/>
        </authorList>
    </citation>
    <scope>NUCLEOTIDE SEQUENCE [LARGE SCALE GENOMIC DNA]</scope>
    <source>
        <strain evidence="10">KIB-2018</strain>
        <tissue evidence="10">Leaf</tissue>
    </source>
</reference>
<dbReference type="AlphaFoldDB" id="A0AAV8U4U0"/>
<dbReference type="PROSITE" id="PS51032">
    <property type="entry name" value="AP2_ERF"/>
    <property type="match status" value="1"/>
</dbReference>
<dbReference type="InterPro" id="IPR001471">
    <property type="entry name" value="AP2/ERF_dom"/>
</dbReference>
<evidence type="ECO:0000256" key="1">
    <source>
        <dbReference type="ARBA" id="ARBA00004123"/>
    </source>
</evidence>
<dbReference type="Pfam" id="PF00847">
    <property type="entry name" value="AP2"/>
    <property type="match status" value="1"/>
</dbReference>
<evidence type="ECO:0000256" key="7">
    <source>
        <dbReference type="ARBA" id="ARBA00024343"/>
    </source>
</evidence>
<dbReference type="Proteomes" id="UP001159364">
    <property type="component" value="Linkage Group LG01"/>
</dbReference>
<feature type="compositionally biased region" description="Basic residues" evidence="8">
    <location>
        <begin position="22"/>
        <end position="33"/>
    </location>
</feature>
<evidence type="ECO:0000256" key="4">
    <source>
        <dbReference type="ARBA" id="ARBA00023159"/>
    </source>
</evidence>
<feature type="region of interest" description="Disordered" evidence="8">
    <location>
        <begin position="157"/>
        <end position="182"/>
    </location>
</feature>
<evidence type="ECO:0000256" key="6">
    <source>
        <dbReference type="ARBA" id="ARBA00023242"/>
    </source>
</evidence>
<evidence type="ECO:0000256" key="2">
    <source>
        <dbReference type="ARBA" id="ARBA00023015"/>
    </source>
</evidence>
<evidence type="ECO:0000256" key="8">
    <source>
        <dbReference type="SAM" id="MobiDB-lite"/>
    </source>
</evidence>
<dbReference type="SMART" id="SM00380">
    <property type="entry name" value="AP2"/>
    <property type="match status" value="1"/>
</dbReference>
<evidence type="ECO:0000313" key="10">
    <source>
        <dbReference type="EMBL" id="KAJ8774306.1"/>
    </source>
</evidence>
<dbReference type="EMBL" id="JAIWQS010000001">
    <property type="protein sequence ID" value="KAJ8774306.1"/>
    <property type="molecule type" value="Genomic_DNA"/>
</dbReference>
<feature type="region of interest" description="Disordered" evidence="8">
    <location>
        <begin position="1"/>
        <end position="65"/>
    </location>
</feature>
<keyword evidence="2" id="KW-0805">Transcription regulation</keyword>
<gene>
    <name evidence="10" type="ORF">K2173_011109</name>
</gene>